<sequence>MISMVSAVTTPSPRPSGSAIRSISSISNPPSKTPSKGKGPSRPRNSVLSRSNTASPSPSLHSPSYDTTLISALIAAGPPALTSALI</sequence>
<protein>
    <submittedName>
        <fullName evidence="2">Uncharacterized protein</fullName>
    </submittedName>
</protein>
<name>A0A6A6H0M9_VIRVR</name>
<feature type="compositionally biased region" description="Low complexity" evidence="1">
    <location>
        <begin position="15"/>
        <end position="43"/>
    </location>
</feature>
<dbReference type="Proteomes" id="UP000800092">
    <property type="component" value="Unassembled WGS sequence"/>
</dbReference>
<dbReference type="AlphaFoldDB" id="A0A6A6H0M9"/>
<evidence type="ECO:0000256" key="1">
    <source>
        <dbReference type="SAM" id="MobiDB-lite"/>
    </source>
</evidence>
<evidence type="ECO:0000313" key="2">
    <source>
        <dbReference type="EMBL" id="KAF2231449.1"/>
    </source>
</evidence>
<gene>
    <name evidence="2" type="ORF">EV356DRAFT_507032</name>
</gene>
<feature type="region of interest" description="Disordered" evidence="1">
    <location>
        <begin position="1"/>
        <end position="63"/>
    </location>
</feature>
<organism evidence="2 3">
    <name type="scientific">Viridothelium virens</name>
    <name type="common">Speckled blister lichen</name>
    <name type="synonym">Trypethelium virens</name>
    <dbReference type="NCBI Taxonomy" id="1048519"/>
    <lineage>
        <taxon>Eukaryota</taxon>
        <taxon>Fungi</taxon>
        <taxon>Dikarya</taxon>
        <taxon>Ascomycota</taxon>
        <taxon>Pezizomycotina</taxon>
        <taxon>Dothideomycetes</taxon>
        <taxon>Dothideomycetes incertae sedis</taxon>
        <taxon>Trypetheliales</taxon>
        <taxon>Trypetheliaceae</taxon>
        <taxon>Viridothelium</taxon>
    </lineage>
</organism>
<accession>A0A6A6H0M9</accession>
<dbReference type="EMBL" id="ML991827">
    <property type="protein sequence ID" value="KAF2231449.1"/>
    <property type="molecule type" value="Genomic_DNA"/>
</dbReference>
<reference evidence="2" key="1">
    <citation type="journal article" date="2020" name="Stud. Mycol.">
        <title>101 Dothideomycetes genomes: a test case for predicting lifestyles and emergence of pathogens.</title>
        <authorList>
            <person name="Haridas S."/>
            <person name="Albert R."/>
            <person name="Binder M."/>
            <person name="Bloem J."/>
            <person name="Labutti K."/>
            <person name="Salamov A."/>
            <person name="Andreopoulos B."/>
            <person name="Baker S."/>
            <person name="Barry K."/>
            <person name="Bills G."/>
            <person name="Bluhm B."/>
            <person name="Cannon C."/>
            <person name="Castanera R."/>
            <person name="Culley D."/>
            <person name="Daum C."/>
            <person name="Ezra D."/>
            <person name="Gonzalez J."/>
            <person name="Henrissat B."/>
            <person name="Kuo A."/>
            <person name="Liang C."/>
            <person name="Lipzen A."/>
            <person name="Lutzoni F."/>
            <person name="Magnuson J."/>
            <person name="Mondo S."/>
            <person name="Nolan M."/>
            <person name="Ohm R."/>
            <person name="Pangilinan J."/>
            <person name="Park H.-J."/>
            <person name="Ramirez L."/>
            <person name="Alfaro M."/>
            <person name="Sun H."/>
            <person name="Tritt A."/>
            <person name="Yoshinaga Y."/>
            <person name="Zwiers L.-H."/>
            <person name="Turgeon B."/>
            <person name="Goodwin S."/>
            <person name="Spatafora J."/>
            <person name="Crous P."/>
            <person name="Grigoriev I."/>
        </authorList>
    </citation>
    <scope>NUCLEOTIDE SEQUENCE</scope>
    <source>
        <strain evidence="2">Tuck. ex Michener</strain>
    </source>
</reference>
<feature type="compositionally biased region" description="Polar residues" evidence="1">
    <location>
        <begin position="44"/>
        <end position="63"/>
    </location>
</feature>
<keyword evidence="3" id="KW-1185">Reference proteome</keyword>
<feature type="compositionally biased region" description="Polar residues" evidence="1">
    <location>
        <begin position="1"/>
        <end position="10"/>
    </location>
</feature>
<proteinExistence type="predicted"/>
<evidence type="ECO:0000313" key="3">
    <source>
        <dbReference type="Proteomes" id="UP000800092"/>
    </source>
</evidence>